<accession>A0A225EE97</accession>
<protein>
    <submittedName>
        <fullName evidence="1">Uncharacterized protein</fullName>
    </submittedName>
</protein>
<evidence type="ECO:0000313" key="1">
    <source>
        <dbReference type="EMBL" id="OWK46627.1"/>
    </source>
</evidence>
<dbReference type="EMBL" id="NIDE01000001">
    <property type="protein sequence ID" value="OWK46627.1"/>
    <property type="molecule type" value="Genomic_DNA"/>
</dbReference>
<evidence type="ECO:0000313" key="2">
    <source>
        <dbReference type="Proteomes" id="UP000214646"/>
    </source>
</evidence>
<organism evidence="1 2">
    <name type="scientific">Fimbriiglobus ruber</name>
    <dbReference type="NCBI Taxonomy" id="1908690"/>
    <lineage>
        <taxon>Bacteria</taxon>
        <taxon>Pseudomonadati</taxon>
        <taxon>Planctomycetota</taxon>
        <taxon>Planctomycetia</taxon>
        <taxon>Gemmatales</taxon>
        <taxon>Gemmataceae</taxon>
        <taxon>Fimbriiglobus</taxon>
    </lineage>
</organism>
<comment type="caution">
    <text evidence="1">The sequence shown here is derived from an EMBL/GenBank/DDBJ whole genome shotgun (WGS) entry which is preliminary data.</text>
</comment>
<name>A0A225EE97_9BACT</name>
<sequence>MALKPSKDDEPFVIRELVRIVSHKLEIPASECWLMSVADLLLTAIPPAANNKKTFTNNAELRAWAREHDERIAMRRRLTVEQRIELERFINQVT</sequence>
<keyword evidence="2" id="KW-1185">Reference proteome</keyword>
<reference evidence="2" key="1">
    <citation type="submission" date="2017-06" db="EMBL/GenBank/DDBJ databases">
        <title>Genome analysis of Fimbriiglobus ruber SP5, the first member of the order Planctomycetales with confirmed chitinolytic capability.</title>
        <authorList>
            <person name="Ravin N.V."/>
            <person name="Rakitin A.L."/>
            <person name="Ivanova A.A."/>
            <person name="Beletsky A.V."/>
            <person name="Kulichevskaya I.S."/>
            <person name="Mardanov A.V."/>
            <person name="Dedysh S.N."/>
        </authorList>
    </citation>
    <scope>NUCLEOTIDE SEQUENCE [LARGE SCALE GENOMIC DNA]</scope>
    <source>
        <strain evidence="2">SP5</strain>
    </source>
</reference>
<dbReference type="AlphaFoldDB" id="A0A225EE97"/>
<gene>
    <name evidence="1" type="ORF">FRUB_00326</name>
</gene>
<dbReference type="Proteomes" id="UP000214646">
    <property type="component" value="Unassembled WGS sequence"/>
</dbReference>
<proteinExistence type="predicted"/>